<dbReference type="Proteomes" id="UP001149009">
    <property type="component" value="Unassembled WGS sequence"/>
</dbReference>
<sequence length="82" mass="8785">MRNAVAALLLLFLSLPALSAEAEGTVTKVDPEAMTITLDDGGTYKLPAEMDISVITDGVQVVLAYQETENGVKQITDMFLPE</sequence>
<reference evidence="2" key="1">
    <citation type="submission" date="2022-08" db="EMBL/GenBank/DDBJ databases">
        <title>Chelativorans sichuanense sp. nov., a paraffin oil-degrading bacterium isolated from a mixture of oil-based drill cuttings and paddy soil.</title>
        <authorList>
            <person name="Yu J."/>
            <person name="Liu H."/>
            <person name="Chen Q."/>
        </authorList>
    </citation>
    <scope>NUCLEOTIDE SEQUENCE</scope>
    <source>
        <strain evidence="2">SCAU 2101</strain>
    </source>
</reference>
<comment type="caution">
    <text evidence="2">The sequence shown here is derived from an EMBL/GenBank/DDBJ whole genome shotgun (WGS) entry which is preliminary data.</text>
</comment>
<evidence type="ECO:0000313" key="2">
    <source>
        <dbReference type="EMBL" id="MCT8991416.1"/>
    </source>
</evidence>
<dbReference type="InterPro" id="IPR009780">
    <property type="entry name" value="DUF1344"/>
</dbReference>
<name>A0A9X3BA62_9HYPH</name>
<dbReference type="Pfam" id="PF07076">
    <property type="entry name" value="DUF1344"/>
    <property type="match status" value="1"/>
</dbReference>
<feature type="chain" id="PRO_5040981952" evidence="1">
    <location>
        <begin position="20"/>
        <end position="82"/>
    </location>
</feature>
<feature type="signal peptide" evidence="1">
    <location>
        <begin position="1"/>
        <end position="19"/>
    </location>
</feature>
<accession>A0A9X3BA62</accession>
<organism evidence="2 3">
    <name type="scientific">Chelativorans petroleitrophicus</name>
    <dbReference type="NCBI Taxonomy" id="2975484"/>
    <lineage>
        <taxon>Bacteria</taxon>
        <taxon>Pseudomonadati</taxon>
        <taxon>Pseudomonadota</taxon>
        <taxon>Alphaproteobacteria</taxon>
        <taxon>Hyphomicrobiales</taxon>
        <taxon>Phyllobacteriaceae</taxon>
        <taxon>Chelativorans</taxon>
    </lineage>
</organism>
<evidence type="ECO:0000313" key="3">
    <source>
        <dbReference type="Proteomes" id="UP001149009"/>
    </source>
</evidence>
<evidence type="ECO:0000256" key="1">
    <source>
        <dbReference type="SAM" id="SignalP"/>
    </source>
</evidence>
<dbReference type="EMBL" id="JAODNV010000015">
    <property type="protein sequence ID" value="MCT8991416.1"/>
    <property type="molecule type" value="Genomic_DNA"/>
</dbReference>
<keyword evidence="3" id="KW-1185">Reference proteome</keyword>
<keyword evidence="1" id="KW-0732">Signal</keyword>
<gene>
    <name evidence="2" type="ORF">NYR54_14115</name>
</gene>
<protein>
    <submittedName>
        <fullName evidence="2">DUF1344 domain-containing protein</fullName>
    </submittedName>
</protein>
<dbReference type="AlphaFoldDB" id="A0A9X3BA62"/>
<dbReference type="RefSeq" id="WP_261516338.1">
    <property type="nucleotide sequence ID" value="NZ_JAODNV010000015.1"/>
</dbReference>
<proteinExistence type="predicted"/>